<gene>
    <name evidence="2" type="ORF">M9979_02315</name>
</gene>
<organism evidence="2 3">
    <name type="scientific">Sphingomonas liriopis</name>
    <dbReference type="NCBI Taxonomy" id="2949094"/>
    <lineage>
        <taxon>Bacteria</taxon>
        <taxon>Pseudomonadati</taxon>
        <taxon>Pseudomonadota</taxon>
        <taxon>Alphaproteobacteria</taxon>
        <taxon>Sphingomonadales</taxon>
        <taxon>Sphingomonadaceae</taxon>
        <taxon>Sphingomonas</taxon>
    </lineage>
</organism>
<dbReference type="Pfam" id="PF06722">
    <property type="entry name" value="EryCIII-like_C"/>
    <property type="match status" value="1"/>
</dbReference>
<proteinExistence type="predicted"/>
<feature type="domain" description="Erythromycin biosynthesis protein CIII-like C-terminal" evidence="1">
    <location>
        <begin position="3"/>
        <end position="65"/>
    </location>
</feature>
<dbReference type="SUPFAM" id="SSF53756">
    <property type="entry name" value="UDP-Glycosyltransferase/glycogen phosphorylase"/>
    <property type="match status" value="1"/>
</dbReference>
<accession>A0A9X2HST7</accession>
<name>A0A9X2HST7_9SPHN</name>
<keyword evidence="3" id="KW-1185">Reference proteome</keyword>
<dbReference type="Gene3D" id="3.40.50.2000">
    <property type="entry name" value="Glycogen Phosphorylase B"/>
    <property type="match status" value="1"/>
</dbReference>
<dbReference type="InterPro" id="IPR010610">
    <property type="entry name" value="EryCIII-like_C"/>
</dbReference>
<dbReference type="EMBL" id="JAMLDY010000002">
    <property type="protein sequence ID" value="MCP3733716.1"/>
    <property type="molecule type" value="Genomic_DNA"/>
</dbReference>
<dbReference type="Proteomes" id="UP001139486">
    <property type="component" value="Unassembled WGS sequence"/>
</dbReference>
<dbReference type="GO" id="GO:0016757">
    <property type="term" value="F:glycosyltransferase activity"/>
    <property type="evidence" value="ECO:0007669"/>
    <property type="project" value="UniProtKB-ARBA"/>
</dbReference>
<evidence type="ECO:0000259" key="1">
    <source>
        <dbReference type="Pfam" id="PF06722"/>
    </source>
</evidence>
<sequence>MATTRVFVHHGGTGAASHALLHGIPQIILPTDLEKDIACSALSKAGVGLCLPPHCGPAEIHAAFQAADSDLSRRRIRPLIRGPAAMEELRKICRNR</sequence>
<comment type="caution">
    <text evidence="2">The sequence shown here is derived from an EMBL/GenBank/DDBJ whole genome shotgun (WGS) entry which is preliminary data.</text>
</comment>
<protein>
    <recommendedName>
        <fullName evidence="1">Erythromycin biosynthesis protein CIII-like C-terminal domain-containing protein</fullName>
    </recommendedName>
</protein>
<dbReference type="RefSeq" id="WP_254287721.1">
    <property type="nucleotide sequence ID" value="NZ_JAMLDY010000002.1"/>
</dbReference>
<evidence type="ECO:0000313" key="3">
    <source>
        <dbReference type="Proteomes" id="UP001139486"/>
    </source>
</evidence>
<reference evidence="2" key="1">
    <citation type="submission" date="2022-05" db="EMBL/GenBank/DDBJ databases">
        <title>Sphingomonas sp. strain RP10 Genome sequencing and assembly.</title>
        <authorList>
            <person name="Kim I."/>
        </authorList>
    </citation>
    <scope>NUCLEOTIDE SEQUENCE</scope>
    <source>
        <strain evidence="2">RP10</strain>
    </source>
</reference>
<evidence type="ECO:0000313" key="2">
    <source>
        <dbReference type="EMBL" id="MCP3733716.1"/>
    </source>
</evidence>
<dbReference type="AlphaFoldDB" id="A0A9X2HST7"/>